<feature type="compositionally biased region" description="Polar residues" evidence="1">
    <location>
        <begin position="315"/>
        <end position="334"/>
    </location>
</feature>
<evidence type="ECO:0000259" key="3">
    <source>
        <dbReference type="Pfam" id="PF17906"/>
    </source>
</evidence>
<keyword evidence="5" id="KW-1185">Reference proteome</keyword>
<keyword evidence="2" id="KW-0472">Membrane</keyword>
<evidence type="ECO:0000256" key="2">
    <source>
        <dbReference type="SAM" id="Phobius"/>
    </source>
</evidence>
<proteinExistence type="predicted"/>
<dbReference type="InterPro" id="IPR041426">
    <property type="entry name" value="Mos1_HTH"/>
</dbReference>
<feature type="region of interest" description="Disordered" evidence="1">
    <location>
        <begin position="315"/>
        <end position="341"/>
    </location>
</feature>
<organism evidence="4 5">
    <name type="scientific">Cordylochernes scorpioides</name>
    <dbReference type="NCBI Taxonomy" id="51811"/>
    <lineage>
        <taxon>Eukaryota</taxon>
        <taxon>Metazoa</taxon>
        <taxon>Ecdysozoa</taxon>
        <taxon>Arthropoda</taxon>
        <taxon>Chelicerata</taxon>
        <taxon>Arachnida</taxon>
        <taxon>Pseudoscorpiones</taxon>
        <taxon>Cheliferoidea</taxon>
        <taxon>Chernetidae</taxon>
        <taxon>Cordylochernes</taxon>
    </lineage>
</organism>
<dbReference type="PANTHER" id="PTHR46060:SF1">
    <property type="entry name" value="MARINER MOS1 TRANSPOSASE-LIKE PROTEIN"/>
    <property type="match status" value="1"/>
</dbReference>
<dbReference type="Pfam" id="PF17906">
    <property type="entry name" value="HTH_48"/>
    <property type="match status" value="1"/>
</dbReference>
<feature type="domain" description="Mos1 transposase HTH" evidence="3">
    <location>
        <begin position="233"/>
        <end position="281"/>
    </location>
</feature>
<protein>
    <recommendedName>
        <fullName evidence="3">Mos1 transposase HTH domain-containing protein</fullName>
    </recommendedName>
</protein>
<dbReference type="InterPro" id="IPR052709">
    <property type="entry name" value="Transposase-MT_Hybrid"/>
</dbReference>
<sequence length="427" mass="49110">MPDHLKKYIIAARVKEPSDWYKITTQLKLSTNKEEPQQPSTSTSTPVKRLNSKSSKAHQYQPFPRTAAATHHQQEPYKSINQPPYPCKICASHHLPNQIHFHRDCPLKNNNHPKRINAGDDFPFHKSDYQFQARSSSICSVTNARLTNQGRMSRRPVTETKKDNVTWGWMVTFAGFLIAIIFQGVLKAQGVFYLDFVEVFQVSKEEASWPGSVISCLMCLLGLKIEYTGGKNQHFRHLLFFALHRGQQTAETVQSICNMYGEGVIGERAAQKWFAKFKNGDLDLEYTPRSGRPIEFDEKHLKALLKEDGRQTTFRTSWPKNKLNTQSTRSSHSPSRQRHDMRHVAQVVKAAFQELEWEVLQHPPYSTDIAPTDYHLFRSMSNHMRGTTFDDEEGLKSWLNNFFDTSPGDFWPNGIKKLVKTLGEGRK</sequence>
<evidence type="ECO:0000313" key="4">
    <source>
        <dbReference type="EMBL" id="UYV64977.1"/>
    </source>
</evidence>
<feature type="compositionally biased region" description="Polar residues" evidence="1">
    <location>
        <begin position="37"/>
        <end position="58"/>
    </location>
</feature>
<evidence type="ECO:0000313" key="5">
    <source>
        <dbReference type="Proteomes" id="UP001235939"/>
    </source>
</evidence>
<keyword evidence="2" id="KW-0812">Transmembrane</keyword>
<reference evidence="4 5" key="1">
    <citation type="submission" date="2022-01" db="EMBL/GenBank/DDBJ databases">
        <title>A chromosomal length assembly of Cordylochernes scorpioides.</title>
        <authorList>
            <person name="Zeh D."/>
            <person name="Zeh J."/>
        </authorList>
    </citation>
    <scope>NUCLEOTIDE SEQUENCE [LARGE SCALE GENOMIC DNA]</scope>
    <source>
        <strain evidence="4">IN4F17</strain>
        <tissue evidence="4">Whole Body</tissue>
    </source>
</reference>
<evidence type="ECO:0000256" key="1">
    <source>
        <dbReference type="SAM" id="MobiDB-lite"/>
    </source>
</evidence>
<feature type="transmembrane region" description="Helical" evidence="2">
    <location>
        <begin position="164"/>
        <end position="186"/>
    </location>
</feature>
<keyword evidence="2" id="KW-1133">Transmembrane helix</keyword>
<dbReference type="EMBL" id="CP092865">
    <property type="protein sequence ID" value="UYV64977.1"/>
    <property type="molecule type" value="Genomic_DNA"/>
</dbReference>
<name>A0ABY6K818_9ARAC</name>
<feature type="region of interest" description="Disordered" evidence="1">
    <location>
        <begin position="29"/>
        <end position="61"/>
    </location>
</feature>
<gene>
    <name evidence="4" type="ORF">LAZ67_3002631</name>
</gene>
<dbReference type="Gene3D" id="1.10.10.1450">
    <property type="match status" value="1"/>
</dbReference>
<accession>A0ABY6K818</accession>
<dbReference type="PANTHER" id="PTHR46060">
    <property type="entry name" value="MARINER MOS1 TRANSPOSASE-LIKE PROTEIN"/>
    <property type="match status" value="1"/>
</dbReference>
<dbReference type="InterPro" id="IPR036397">
    <property type="entry name" value="RNaseH_sf"/>
</dbReference>
<dbReference type="Proteomes" id="UP001235939">
    <property type="component" value="Chromosome 03"/>
</dbReference>
<dbReference type="Gene3D" id="3.30.420.10">
    <property type="entry name" value="Ribonuclease H-like superfamily/Ribonuclease H"/>
    <property type="match status" value="1"/>
</dbReference>